<dbReference type="AlphaFoldDB" id="A0A348FZW0"/>
<dbReference type="OrthoDB" id="9980124at2"/>
<dbReference type="RefSeq" id="WP_126399024.1">
    <property type="nucleotide sequence ID" value="NZ_AP018907.1"/>
</dbReference>
<dbReference type="Proteomes" id="UP000266934">
    <property type="component" value="Chromosome"/>
</dbReference>
<accession>A0A348FZW0</accession>
<gene>
    <name evidence="1" type="ORF">BLTE_15280</name>
</gene>
<proteinExistence type="predicted"/>
<organism evidence="1 2">
    <name type="scientific">Blastochloris tepida</name>
    <dbReference type="NCBI Taxonomy" id="2233851"/>
    <lineage>
        <taxon>Bacteria</taxon>
        <taxon>Pseudomonadati</taxon>
        <taxon>Pseudomonadota</taxon>
        <taxon>Alphaproteobacteria</taxon>
        <taxon>Hyphomicrobiales</taxon>
        <taxon>Blastochloridaceae</taxon>
        <taxon>Blastochloris</taxon>
    </lineage>
</organism>
<sequence>MNDFLHHISLLSAASATSSGVPCQRSGRYCFSVAGTFGGATVGLQMLGPDGATWISVEDDSGAIAITSARARLVYLPAGTFRATITGGDGVSLHARLDRVID</sequence>
<evidence type="ECO:0000313" key="2">
    <source>
        <dbReference type="Proteomes" id="UP000266934"/>
    </source>
</evidence>
<keyword evidence="2" id="KW-1185">Reference proteome</keyword>
<dbReference type="KEGG" id="blag:BLTE_15280"/>
<name>A0A348FZW0_9HYPH</name>
<reference evidence="1 2" key="1">
    <citation type="submission" date="2018-08" db="EMBL/GenBank/DDBJ databases">
        <title>Complete genome sequencing of Blastochloris tepida GI.</title>
        <authorList>
            <person name="Tsukatani Y."/>
            <person name="Mori H."/>
        </authorList>
    </citation>
    <scope>NUCLEOTIDE SEQUENCE [LARGE SCALE GENOMIC DNA]</scope>
    <source>
        <strain evidence="1 2">GI</strain>
    </source>
</reference>
<evidence type="ECO:0000313" key="1">
    <source>
        <dbReference type="EMBL" id="BBF92843.1"/>
    </source>
</evidence>
<protein>
    <submittedName>
        <fullName evidence="1">Uncharacterized protein</fullName>
    </submittedName>
</protein>
<dbReference type="EMBL" id="AP018907">
    <property type="protein sequence ID" value="BBF92843.1"/>
    <property type="molecule type" value="Genomic_DNA"/>
</dbReference>